<evidence type="ECO:0000256" key="4">
    <source>
        <dbReference type="SAM" id="MobiDB-lite"/>
    </source>
</evidence>
<accession>A0A4R5PNT3</accession>
<keyword evidence="1" id="KW-1188">Viral release from host cell</keyword>
<keyword evidence="3" id="KW-0378">Hydrolase</keyword>
<proteinExistence type="predicted"/>
<dbReference type="GO" id="GO:0006508">
    <property type="term" value="P:proteolysis"/>
    <property type="evidence" value="ECO:0007669"/>
    <property type="project" value="UniProtKB-KW"/>
</dbReference>
<gene>
    <name evidence="6" type="ORF">E2A64_05560</name>
</gene>
<keyword evidence="2" id="KW-0645">Protease</keyword>
<dbReference type="InterPro" id="IPR054613">
    <property type="entry name" value="Peptidase_S78_dom"/>
</dbReference>
<sequence length="467" mass="51721">MAARRIGRRQAGVRPGAQLLAQRRNVTGTVRFRYGVTPRGTSEGYDRGELKTEPPMTIQILNTRSAKLNAVDDTERVIEGICSSGRKDNQGEILEPEGATWKTPLPLLSDHSHDLQIGEVQEIWRDGDKVRFRASVTSADLYSRITSRQKVGVSVGFEPKSNEVAADGTRHITDWRIAEVSIVGFPCNPDGRVETARSRRSQKAAPRSAPTAPAKKTPVVHYDPAPEPGKDSAKSGVDKQSDIQSRLDDIQREIDRAERRLYSDGIPYHEADALTAEVKELKTEFESLYRRKFAIESGRPDPGEEQPKAARSKATGRDRDLWEIKRGLPEPEYPKGARKAGEHDRLKAAIGAFEEFHLAEMYMTGEKMGSPDDPATLDLVMLLAGVLKAHQKWTGHRMEEAEERIAELEARSQHFAGVHQRALSYRKGALVTYAGALWAAVVDVPEGATPGSSDHWQLAVKRGDLNG</sequence>
<comment type="caution">
    <text evidence="6">The sequence shown here is derived from an EMBL/GenBank/DDBJ whole genome shotgun (WGS) entry which is preliminary data.</text>
</comment>
<evidence type="ECO:0000256" key="2">
    <source>
        <dbReference type="ARBA" id="ARBA00022670"/>
    </source>
</evidence>
<feature type="compositionally biased region" description="Basic and acidic residues" evidence="4">
    <location>
        <begin position="298"/>
        <end position="308"/>
    </location>
</feature>
<feature type="compositionally biased region" description="Basic and acidic residues" evidence="4">
    <location>
        <begin position="315"/>
        <end position="341"/>
    </location>
</feature>
<reference evidence="6 7" key="1">
    <citation type="journal article" date="2013" name="Int. J. Syst. Evol. Microbiol.">
        <title>Hoeflea suaedae sp. nov., an endophytic bacterium isolated from the root of the halophyte Suaeda maritima.</title>
        <authorList>
            <person name="Chung E.J."/>
            <person name="Park J.A."/>
            <person name="Pramanik P."/>
            <person name="Bibi F."/>
            <person name="Jeon C.O."/>
            <person name="Chung Y.R."/>
        </authorList>
    </citation>
    <scope>NUCLEOTIDE SEQUENCE [LARGE SCALE GENOMIC DNA]</scope>
    <source>
        <strain evidence="6 7">YC6898</strain>
    </source>
</reference>
<feature type="domain" description="Prohead serine protease" evidence="5">
    <location>
        <begin position="105"/>
        <end position="198"/>
    </location>
</feature>
<dbReference type="GO" id="GO:0008233">
    <property type="term" value="F:peptidase activity"/>
    <property type="evidence" value="ECO:0007669"/>
    <property type="project" value="UniProtKB-KW"/>
</dbReference>
<evidence type="ECO:0000313" key="6">
    <source>
        <dbReference type="EMBL" id="TDH38568.1"/>
    </source>
</evidence>
<dbReference type="Proteomes" id="UP000295131">
    <property type="component" value="Unassembled WGS sequence"/>
</dbReference>
<dbReference type="EMBL" id="SMSI01000001">
    <property type="protein sequence ID" value="TDH38568.1"/>
    <property type="molecule type" value="Genomic_DNA"/>
</dbReference>
<feature type="region of interest" description="Disordered" evidence="4">
    <location>
        <begin position="296"/>
        <end position="341"/>
    </location>
</feature>
<keyword evidence="7" id="KW-1185">Reference proteome</keyword>
<dbReference type="AlphaFoldDB" id="A0A4R5PNT3"/>
<evidence type="ECO:0000259" key="5">
    <source>
        <dbReference type="Pfam" id="PF04586"/>
    </source>
</evidence>
<evidence type="ECO:0000256" key="1">
    <source>
        <dbReference type="ARBA" id="ARBA00022612"/>
    </source>
</evidence>
<evidence type="ECO:0000256" key="3">
    <source>
        <dbReference type="ARBA" id="ARBA00022801"/>
    </source>
</evidence>
<feature type="region of interest" description="Disordered" evidence="4">
    <location>
        <begin position="188"/>
        <end position="247"/>
    </location>
</feature>
<dbReference type="Pfam" id="PF04586">
    <property type="entry name" value="Peptidase_S78"/>
    <property type="match status" value="1"/>
</dbReference>
<organism evidence="6 7">
    <name type="scientific">Pseudohoeflea suaedae</name>
    <dbReference type="NCBI Taxonomy" id="877384"/>
    <lineage>
        <taxon>Bacteria</taxon>
        <taxon>Pseudomonadati</taxon>
        <taxon>Pseudomonadota</taxon>
        <taxon>Alphaproteobacteria</taxon>
        <taxon>Hyphomicrobiales</taxon>
        <taxon>Rhizobiaceae</taxon>
        <taxon>Pseudohoeflea</taxon>
    </lineage>
</organism>
<protein>
    <recommendedName>
        <fullName evidence="5">Prohead serine protease domain-containing protein</fullName>
    </recommendedName>
</protein>
<name>A0A4R5PNT3_9HYPH</name>
<evidence type="ECO:0000313" key="7">
    <source>
        <dbReference type="Proteomes" id="UP000295131"/>
    </source>
</evidence>
<feature type="compositionally biased region" description="Basic and acidic residues" evidence="4">
    <location>
        <begin position="228"/>
        <end position="247"/>
    </location>
</feature>